<sequence length="751" mass="86690">MSDQQNCTYDDLKLDLLTSLEQEDAVNLTLMGKLITTKNFPINVIKDIITKAWSQMRSIEVDVKRLDRNIFMFKFKYEAHLQVVFRKRPWTIKGAHLILKEWTSDLSWQEVDFSTSTFWIQIHRLPGRWQDKNNLKKVGSRVGVVEEVDPDGDSRPGWQRFARVRVDINVDAHLKPGFFLPRPGLSDLWIGIKYEKIPDFCFNCGFIGHNFKECSITPKMIPNPFGKSFQAFGPWVRADNDEQPIGVYAKDSNETQGFQSPERVREIIPIAQESPAATSSDAPMLSKTNLIATCSQETIGRDAWVHGATEWTQKCTDTQETPVVIRHQPNQVTKSVPLQGQKAVVVDETRQSQHDGSEGFLNSPGVMAFFDSETMPVTQCRVSKWKKAARNKIAANASPDPSKLSLNKKRKAEVEQGEDLNLDNPHVKRRLNRPSEDLDVVFLMETRLEVRNIEWLRVRLAMKGAFAVDRHGTGGGLALMWADDYDVNIQSFSHSHIDAWIIDNEGRNWRLTGFYGQPDASKRHESWSLLRHLHGTSILPWLVMGDLNEIVANSESTGQWDRQPHFMQAFRDALDDCNLCDIGFTGPKFTWCNRRRGREKVRKRLDRVLCTEEWKSMFPEVQVHHLVTASSDHMALSVRTSMLRTNTHKYRRPIRFEEYWTKFPECAQIIEEAWQTPIEGTPMFRLSEKIKGCKKMLASWSRTMVRATPELIRDKQNHLQDLELDESNFLEEDVDQTRKELAELMEQEEIY</sequence>
<dbReference type="Gene3D" id="3.60.10.10">
    <property type="entry name" value="Endonuclease/exonuclease/phosphatase"/>
    <property type="match status" value="1"/>
</dbReference>
<dbReference type="AlphaFoldDB" id="A0A2N9EK24"/>
<dbReference type="GO" id="GO:0008270">
    <property type="term" value="F:zinc ion binding"/>
    <property type="evidence" value="ECO:0007669"/>
    <property type="project" value="UniProtKB-KW"/>
</dbReference>
<dbReference type="InterPro" id="IPR005135">
    <property type="entry name" value="Endo/exonuclease/phosphatase"/>
</dbReference>
<dbReference type="InterPro" id="IPR001878">
    <property type="entry name" value="Znf_CCHC"/>
</dbReference>
<dbReference type="PROSITE" id="PS50158">
    <property type="entry name" value="ZF_CCHC"/>
    <property type="match status" value="1"/>
</dbReference>
<dbReference type="GO" id="GO:0003824">
    <property type="term" value="F:catalytic activity"/>
    <property type="evidence" value="ECO:0007669"/>
    <property type="project" value="InterPro"/>
</dbReference>
<dbReference type="Pfam" id="PF14111">
    <property type="entry name" value="DUF4283"/>
    <property type="match status" value="1"/>
</dbReference>
<evidence type="ECO:0000256" key="2">
    <source>
        <dbReference type="SAM" id="MobiDB-lite"/>
    </source>
</evidence>
<protein>
    <recommendedName>
        <fullName evidence="3">CCHC-type domain-containing protein</fullName>
    </recommendedName>
</protein>
<dbReference type="PANTHER" id="PTHR31286:SF167">
    <property type="entry name" value="OS09G0268800 PROTEIN"/>
    <property type="match status" value="1"/>
</dbReference>
<organism evidence="4">
    <name type="scientific">Fagus sylvatica</name>
    <name type="common">Beechnut</name>
    <dbReference type="NCBI Taxonomy" id="28930"/>
    <lineage>
        <taxon>Eukaryota</taxon>
        <taxon>Viridiplantae</taxon>
        <taxon>Streptophyta</taxon>
        <taxon>Embryophyta</taxon>
        <taxon>Tracheophyta</taxon>
        <taxon>Spermatophyta</taxon>
        <taxon>Magnoliopsida</taxon>
        <taxon>eudicotyledons</taxon>
        <taxon>Gunneridae</taxon>
        <taxon>Pentapetalae</taxon>
        <taxon>rosids</taxon>
        <taxon>fabids</taxon>
        <taxon>Fagales</taxon>
        <taxon>Fagaceae</taxon>
        <taxon>Fagus</taxon>
    </lineage>
</organism>
<dbReference type="InterPro" id="IPR036691">
    <property type="entry name" value="Endo/exonu/phosph_ase_sf"/>
</dbReference>
<keyword evidence="1" id="KW-0479">Metal-binding</keyword>
<dbReference type="GO" id="GO:0003676">
    <property type="term" value="F:nucleic acid binding"/>
    <property type="evidence" value="ECO:0007669"/>
    <property type="project" value="InterPro"/>
</dbReference>
<dbReference type="SUPFAM" id="SSF56219">
    <property type="entry name" value="DNase I-like"/>
    <property type="match status" value="1"/>
</dbReference>
<dbReference type="InterPro" id="IPR025558">
    <property type="entry name" value="DUF4283"/>
</dbReference>
<dbReference type="InterPro" id="IPR025836">
    <property type="entry name" value="Zn_knuckle_CX2CX4HX4C"/>
</dbReference>
<evidence type="ECO:0000313" key="4">
    <source>
        <dbReference type="EMBL" id="SPC79226.1"/>
    </source>
</evidence>
<evidence type="ECO:0000256" key="1">
    <source>
        <dbReference type="PROSITE-ProRule" id="PRU00047"/>
    </source>
</evidence>
<name>A0A2N9EK24_FAGSY</name>
<evidence type="ECO:0000259" key="3">
    <source>
        <dbReference type="PROSITE" id="PS50158"/>
    </source>
</evidence>
<gene>
    <name evidence="4" type="ORF">FSB_LOCUS7108</name>
</gene>
<keyword evidence="1" id="KW-0863">Zinc-finger</keyword>
<feature type="region of interest" description="Disordered" evidence="2">
    <location>
        <begin position="392"/>
        <end position="421"/>
    </location>
</feature>
<keyword evidence="1" id="KW-0862">Zinc</keyword>
<accession>A0A2N9EK24</accession>
<feature type="domain" description="CCHC-type" evidence="3">
    <location>
        <begin position="201"/>
        <end position="214"/>
    </location>
</feature>
<dbReference type="InterPro" id="IPR040256">
    <property type="entry name" value="At4g02000-like"/>
</dbReference>
<dbReference type="Pfam" id="PF14392">
    <property type="entry name" value="zf-CCHC_4"/>
    <property type="match status" value="1"/>
</dbReference>
<dbReference type="EMBL" id="OIVN01000375">
    <property type="protein sequence ID" value="SPC79226.1"/>
    <property type="molecule type" value="Genomic_DNA"/>
</dbReference>
<reference evidence="4" key="1">
    <citation type="submission" date="2018-02" db="EMBL/GenBank/DDBJ databases">
        <authorList>
            <person name="Cohen D.B."/>
            <person name="Kent A.D."/>
        </authorList>
    </citation>
    <scope>NUCLEOTIDE SEQUENCE</scope>
</reference>
<proteinExistence type="predicted"/>
<dbReference type="PANTHER" id="PTHR31286">
    <property type="entry name" value="GLYCINE-RICH CELL WALL STRUCTURAL PROTEIN 1.8-LIKE"/>
    <property type="match status" value="1"/>
</dbReference>
<dbReference type="Pfam" id="PF03372">
    <property type="entry name" value="Exo_endo_phos"/>
    <property type="match status" value="1"/>
</dbReference>